<dbReference type="Gene3D" id="3.90.182.10">
    <property type="entry name" value="Toxin - Anthrax Protective Antigen,domain 1"/>
    <property type="match status" value="4"/>
</dbReference>
<protein>
    <recommendedName>
        <fullName evidence="1">PA14 domain-containing protein</fullName>
    </recommendedName>
</protein>
<feature type="domain" description="PA14" evidence="1">
    <location>
        <begin position="42"/>
        <end position="182"/>
    </location>
</feature>
<dbReference type="InterPro" id="IPR037524">
    <property type="entry name" value="PA14/GLEYA"/>
</dbReference>
<dbReference type="InterPro" id="IPR011658">
    <property type="entry name" value="PA14_dom"/>
</dbReference>
<dbReference type="EMBL" id="DSMG01000100">
    <property type="protein sequence ID" value="HDX31851.1"/>
    <property type="molecule type" value="Genomic_DNA"/>
</dbReference>
<name>A0A7C1FUI5_9CHLR</name>
<accession>A0A7C1FUI5</accession>
<feature type="domain" description="PA14" evidence="1">
    <location>
        <begin position="192"/>
        <end position="331"/>
    </location>
</feature>
<dbReference type="Pfam" id="PF07691">
    <property type="entry name" value="PA14"/>
    <property type="match status" value="4"/>
</dbReference>
<dbReference type="SUPFAM" id="SSF56988">
    <property type="entry name" value="Anthrax protective antigen"/>
    <property type="match status" value="4"/>
</dbReference>
<organism evidence="2">
    <name type="scientific">Caldilinea aerophila</name>
    <dbReference type="NCBI Taxonomy" id="133453"/>
    <lineage>
        <taxon>Bacteria</taxon>
        <taxon>Bacillati</taxon>
        <taxon>Chloroflexota</taxon>
        <taxon>Caldilineae</taxon>
        <taxon>Caldilineales</taxon>
        <taxon>Caldilineaceae</taxon>
        <taxon>Caldilinea</taxon>
    </lineage>
</organism>
<dbReference type="PROSITE" id="PS51820">
    <property type="entry name" value="PA14"/>
    <property type="match status" value="4"/>
</dbReference>
<evidence type="ECO:0000259" key="1">
    <source>
        <dbReference type="PROSITE" id="PS51820"/>
    </source>
</evidence>
<reference evidence="2" key="1">
    <citation type="journal article" date="2020" name="mSystems">
        <title>Genome- and Community-Level Interaction Insights into Carbon Utilization and Element Cycling Functions of Hydrothermarchaeota in Hydrothermal Sediment.</title>
        <authorList>
            <person name="Zhou Z."/>
            <person name="Liu Y."/>
            <person name="Xu W."/>
            <person name="Pan J."/>
            <person name="Luo Z.H."/>
            <person name="Li M."/>
        </authorList>
    </citation>
    <scope>NUCLEOTIDE SEQUENCE [LARGE SCALE GENOMIC DNA]</scope>
    <source>
        <strain evidence="2">SpSt-289</strain>
    </source>
</reference>
<gene>
    <name evidence="2" type="ORF">ENQ20_10230</name>
</gene>
<feature type="domain" description="PA14" evidence="1">
    <location>
        <begin position="329"/>
        <end position="467"/>
    </location>
</feature>
<dbReference type="AlphaFoldDB" id="A0A7C1FUI5"/>
<dbReference type="SMART" id="SM00758">
    <property type="entry name" value="PA14"/>
    <property type="match status" value="4"/>
</dbReference>
<feature type="domain" description="PA14" evidence="1">
    <location>
        <begin position="482"/>
        <end position="618"/>
    </location>
</feature>
<sequence>MKTQILFLKMMSIFIILFVLVIATGMTSTRAMAQQSTPGAVWSGEGWQASYWNNISLSGAPALTRVDGDVNFNWGLGSPAPEINADNFSARWTRTLLVTQPGTYRFTLNSDDGSRLFINDQLVINAWYDHGPARTFSATRQLNAGTHEVRIEYYERRGAAVIRFGWSQMGATTPAPALSPPPAAGALVTQPRGVGPWRGEYFNNRDLLGAPVLVREDPRIDFNWGFGSPAPGVIGVDNFSVRWTNTVNLAPGTYRFRATVDDGVRVFVNQRLVIDSWRVQATTTVDSADLALSGPTSIRVEYFEDAGEARIALTWFQVGAAPPAPAPPPAGDVWTAEYFNNPDLAGAPTLVRGEAGPIDYNWGSGSPAPGVINNDFFSARWNRAVNFAPGTYRFRVLVDDGARLFVNNQLIIDQWRQQSATEYSAEIALPGGTIPVRLEYFEHTGVAQIRLTWEQIGGPPAPPAIGGLSGIELPKPTWSRVRIDRPFTGEYFANRDLSGSPVLVRQDNDINFNWRDGSPDPNVPADNFSVRWTNTLRLEAGRYRFITETDDGVRLYINDQLVIDRWRTQSRTRYTYETTLGAGEHRIRMEYFEESGQAFARLRIEVQRRPMGIVGNIITCVPPQPQNYAWIKLYRLDGNNQWQPLGPGIGSINPTGYLKIDGLPVDIFRFGGAGEPYKVEQWIDGRVVRSTGDFQRGEPEFRVRPFADNYTPWGCPP</sequence>
<evidence type="ECO:0000313" key="2">
    <source>
        <dbReference type="EMBL" id="HDX31851.1"/>
    </source>
</evidence>
<comment type="caution">
    <text evidence="2">The sequence shown here is derived from an EMBL/GenBank/DDBJ whole genome shotgun (WGS) entry which is preliminary data.</text>
</comment>
<proteinExistence type="predicted"/>